<accession>A0AAU7B0U5</accession>
<dbReference type="EMBL" id="CP114014">
    <property type="protein sequence ID" value="XAY07528.1"/>
    <property type="molecule type" value="Genomic_DNA"/>
</dbReference>
<organism evidence="2">
    <name type="scientific">Paraconexibacter sp. AEG42_29</name>
    <dbReference type="NCBI Taxonomy" id="2997339"/>
    <lineage>
        <taxon>Bacteria</taxon>
        <taxon>Bacillati</taxon>
        <taxon>Actinomycetota</taxon>
        <taxon>Thermoleophilia</taxon>
        <taxon>Solirubrobacterales</taxon>
        <taxon>Paraconexibacteraceae</taxon>
        <taxon>Paraconexibacter</taxon>
    </lineage>
</organism>
<gene>
    <name evidence="2" type="ORF">DSM112329_04412</name>
</gene>
<reference evidence="2" key="1">
    <citation type="submission" date="2022-12" db="EMBL/GenBank/DDBJ databases">
        <title>Paraconexibacter alkalitolerans sp. nov. and Baekduia alba sp. nov., isolated from soil and emended description of the genera Paraconexibacter (Chun et al., 2020) and Baekduia (An et al., 2020).</title>
        <authorList>
            <person name="Vieira S."/>
            <person name="Huber K.J."/>
            <person name="Geppert A."/>
            <person name="Wolf J."/>
            <person name="Neumann-Schaal M."/>
            <person name="Muesken M."/>
            <person name="Overmann J."/>
        </authorList>
    </citation>
    <scope>NUCLEOTIDE SEQUENCE</scope>
    <source>
        <strain evidence="2">AEG42_29</strain>
    </source>
</reference>
<name>A0AAU7B0U5_9ACTN</name>
<evidence type="ECO:0000313" key="2">
    <source>
        <dbReference type="EMBL" id="XAY07528.1"/>
    </source>
</evidence>
<feature type="transmembrane region" description="Helical" evidence="1">
    <location>
        <begin position="45"/>
        <end position="67"/>
    </location>
</feature>
<keyword evidence="1" id="KW-0812">Transmembrane</keyword>
<dbReference type="KEGG" id="parq:DSM112329_04412"/>
<evidence type="ECO:0000256" key="1">
    <source>
        <dbReference type="SAM" id="Phobius"/>
    </source>
</evidence>
<sequence length="115" mass="12696">MSTVRPAPGAPTPQRLCPHCASVATTADSHCPWCRRSYRRRVLPAVALLLLVQTVLVLGVLITALAMTGDTVQTQVDDGIADIRKEIDDQVDDIDTQVRRELRRELDRRLPATAP</sequence>
<proteinExistence type="predicted"/>
<dbReference type="AlphaFoldDB" id="A0AAU7B0U5"/>
<protein>
    <recommendedName>
        <fullName evidence="3">Zinc ribbon domain-containing protein</fullName>
    </recommendedName>
</protein>
<keyword evidence="1" id="KW-1133">Transmembrane helix</keyword>
<keyword evidence="1" id="KW-0472">Membrane</keyword>
<evidence type="ECO:0008006" key="3">
    <source>
        <dbReference type="Google" id="ProtNLM"/>
    </source>
</evidence>
<dbReference type="RefSeq" id="WP_354698720.1">
    <property type="nucleotide sequence ID" value="NZ_CP114014.1"/>
</dbReference>